<comment type="caution">
    <text evidence="15">The sequence shown here is derived from an EMBL/GenBank/DDBJ whole genome shotgun (WGS) entry which is preliminary data.</text>
</comment>
<evidence type="ECO:0000256" key="2">
    <source>
        <dbReference type="ARBA" id="ARBA00005528"/>
    </source>
</evidence>
<dbReference type="SUPFAM" id="SSF75217">
    <property type="entry name" value="alpha/beta knot"/>
    <property type="match status" value="1"/>
</dbReference>
<evidence type="ECO:0000256" key="8">
    <source>
        <dbReference type="ARBA" id="ARBA00022679"/>
    </source>
</evidence>
<evidence type="ECO:0000259" key="13">
    <source>
        <dbReference type="Pfam" id="PF04452"/>
    </source>
</evidence>
<evidence type="ECO:0000313" key="15">
    <source>
        <dbReference type="EMBL" id="MBD2199786.1"/>
    </source>
</evidence>
<dbReference type="NCBIfam" id="TIGR00046">
    <property type="entry name" value="RsmE family RNA methyltransferase"/>
    <property type="match status" value="1"/>
</dbReference>
<keyword evidence="16" id="KW-1185">Reference proteome</keyword>
<evidence type="ECO:0000256" key="10">
    <source>
        <dbReference type="ARBA" id="ARBA00025699"/>
    </source>
</evidence>
<dbReference type="InterPro" id="IPR006700">
    <property type="entry name" value="RsmE"/>
</dbReference>
<dbReference type="PIRSF" id="PIRSF015601">
    <property type="entry name" value="MTase_slr0722"/>
    <property type="match status" value="1"/>
</dbReference>
<evidence type="ECO:0000256" key="3">
    <source>
        <dbReference type="ARBA" id="ARBA00012328"/>
    </source>
</evidence>
<comment type="catalytic activity">
    <reaction evidence="11 12">
        <text>uridine(1498) in 16S rRNA + S-adenosyl-L-methionine = N(3)-methyluridine(1498) in 16S rRNA + S-adenosyl-L-homocysteine + H(+)</text>
        <dbReference type="Rhea" id="RHEA:42920"/>
        <dbReference type="Rhea" id="RHEA-COMP:10283"/>
        <dbReference type="Rhea" id="RHEA-COMP:10284"/>
        <dbReference type="ChEBI" id="CHEBI:15378"/>
        <dbReference type="ChEBI" id="CHEBI:57856"/>
        <dbReference type="ChEBI" id="CHEBI:59789"/>
        <dbReference type="ChEBI" id="CHEBI:65315"/>
        <dbReference type="ChEBI" id="CHEBI:74502"/>
        <dbReference type="EC" id="2.1.1.193"/>
    </reaction>
</comment>
<feature type="domain" description="Ribosomal RNA small subunit methyltransferase E PUA-like" evidence="14">
    <location>
        <begin position="21"/>
        <end position="58"/>
    </location>
</feature>
<dbReference type="InterPro" id="IPR046887">
    <property type="entry name" value="RsmE_PUA-like"/>
</dbReference>
<dbReference type="PANTHER" id="PTHR30027">
    <property type="entry name" value="RIBOSOMAL RNA SMALL SUBUNIT METHYLTRANSFERASE E"/>
    <property type="match status" value="1"/>
</dbReference>
<accession>A0ABR8AIJ1</accession>
<dbReference type="GO" id="GO:0032259">
    <property type="term" value="P:methylation"/>
    <property type="evidence" value="ECO:0007669"/>
    <property type="project" value="UniProtKB-KW"/>
</dbReference>
<keyword evidence="9 12" id="KW-0949">S-adenosyl-L-methionine</keyword>
<comment type="similarity">
    <text evidence="2 12">Belongs to the RNA methyltransferase RsmE family.</text>
</comment>
<dbReference type="Pfam" id="PF20260">
    <property type="entry name" value="PUA_4"/>
    <property type="match status" value="1"/>
</dbReference>
<comment type="function">
    <text evidence="10 12">Specifically methylates the N3 position of the uracil ring of uridine 1498 (m3U1498) in 16S rRNA. Acts on the fully assembled 30S ribosomal subunit.</text>
</comment>
<evidence type="ECO:0000256" key="11">
    <source>
        <dbReference type="ARBA" id="ARBA00047944"/>
    </source>
</evidence>
<keyword evidence="8 12" id="KW-0808">Transferase</keyword>
<dbReference type="EC" id="2.1.1.193" evidence="3 12"/>
<dbReference type="CDD" id="cd18084">
    <property type="entry name" value="RsmE-like"/>
    <property type="match status" value="1"/>
</dbReference>
<dbReference type="Proteomes" id="UP000658514">
    <property type="component" value="Unassembled WGS sequence"/>
</dbReference>
<keyword evidence="7 12" id="KW-0489">Methyltransferase</keyword>
<gene>
    <name evidence="15" type="ORF">H6G24_30665</name>
</gene>
<evidence type="ECO:0000256" key="1">
    <source>
        <dbReference type="ARBA" id="ARBA00004496"/>
    </source>
</evidence>
<dbReference type="GO" id="GO:0008168">
    <property type="term" value="F:methyltransferase activity"/>
    <property type="evidence" value="ECO:0007669"/>
    <property type="project" value="UniProtKB-KW"/>
</dbReference>
<dbReference type="NCBIfam" id="NF008697">
    <property type="entry name" value="PRK11713.4-1"/>
    <property type="match status" value="1"/>
</dbReference>
<dbReference type="SUPFAM" id="SSF88697">
    <property type="entry name" value="PUA domain-like"/>
    <property type="match status" value="1"/>
</dbReference>
<evidence type="ECO:0000256" key="6">
    <source>
        <dbReference type="ARBA" id="ARBA00022552"/>
    </source>
</evidence>
<dbReference type="InterPro" id="IPR015947">
    <property type="entry name" value="PUA-like_sf"/>
</dbReference>
<evidence type="ECO:0000256" key="12">
    <source>
        <dbReference type="PIRNR" id="PIRNR015601"/>
    </source>
</evidence>
<evidence type="ECO:0000256" key="4">
    <source>
        <dbReference type="ARBA" id="ARBA00013673"/>
    </source>
</evidence>
<dbReference type="EMBL" id="JACJQH010000068">
    <property type="protein sequence ID" value="MBD2199786.1"/>
    <property type="molecule type" value="Genomic_DNA"/>
</dbReference>
<evidence type="ECO:0000313" key="16">
    <source>
        <dbReference type="Proteomes" id="UP000658514"/>
    </source>
</evidence>
<dbReference type="Gene3D" id="3.40.1280.10">
    <property type="match status" value="1"/>
</dbReference>
<evidence type="ECO:0000256" key="9">
    <source>
        <dbReference type="ARBA" id="ARBA00022691"/>
    </source>
</evidence>
<protein>
    <recommendedName>
        <fullName evidence="4 12">Ribosomal RNA small subunit methyltransferase E</fullName>
        <ecNumber evidence="3 12">2.1.1.193</ecNumber>
    </recommendedName>
</protein>
<comment type="subcellular location">
    <subcellularLocation>
        <location evidence="1 12">Cytoplasm</location>
    </subcellularLocation>
</comment>
<keyword evidence="6 12" id="KW-0698">rRNA processing</keyword>
<feature type="domain" description="Ribosomal RNA small subunit methyltransferase E methyltransferase" evidence="13">
    <location>
        <begin position="71"/>
        <end position="229"/>
    </location>
</feature>
<evidence type="ECO:0000256" key="7">
    <source>
        <dbReference type="ARBA" id="ARBA00022603"/>
    </source>
</evidence>
<name>A0ABR8AIJ1_9CYAN</name>
<proteinExistence type="inferred from homology"/>
<dbReference type="InterPro" id="IPR029028">
    <property type="entry name" value="Alpha/beta_knot_MTases"/>
</dbReference>
<evidence type="ECO:0000259" key="14">
    <source>
        <dbReference type="Pfam" id="PF20260"/>
    </source>
</evidence>
<dbReference type="InterPro" id="IPR029026">
    <property type="entry name" value="tRNA_m1G_MTases_N"/>
</dbReference>
<dbReference type="RefSeq" id="WP_190550388.1">
    <property type="nucleotide sequence ID" value="NZ_CAWPNO010000104.1"/>
</dbReference>
<evidence type="ECO:0000256" key="5">
    <source>
        <dbReference type="ARBA" id="ARBA00022490"/>
    </source>
</evidence>
<dbReference type="Pfam" id="PF04452">
    <property type="entry name" value="Methyltrans_RNA"/>
    <property type="match status" value="1"/>
</dbReference>
<dbReference type="PANTHER" id="PTHR30027:SF3">
    <property type="entry name" value="16S RRNA (URACIL(1498)-N(3))-METHYLTRANSFERASE"/>
    <property type="match status" value="1"/>
</dbReference>
<sequence>MSQLQRIAIAPSQLQQGQIALTKEQQHYLTRVLRLREGDRFIAMDGKGKWWLTQLAGEQGQVLEPLVVETELPVAVTLLIALPKGNGFDEVVRCCTELGVTTIAPVLSDRTLLQPSPQKLERWRRIAAEAAEQSERAFVPTILEPVAFSSSLKLTSSQKYICEARGNFPHLKDCLPQPIDKEIIIATGPEGGWTQLEVDNAIASGFQAVSLGRRILRAVTAPIVALSLVSAACEV</sequence>
<dbReference type="InterPro" id="IPR046886">
    <property type="entry name" value="RsmE_MTase_dom"/>
</dbReference>
<keyword evidence="5 12" id="KW-0963">Cytoplasm</keyword>
<reference evidence="15 16" key="1">
    <citation type="journal article" date="2020" name="ISME J.">
        <title>Comparative genomics reveals insights into cyanobacterial evolution and habitat adaptation.</title>
        <authorList>
            <person name="Chen M.Y."/>
            <person name="Teng W.K."/>
            <person name="Zhao L."/>
            <person name="Hu C.X."/>
            <person name="Zhou Y.K."/>
            <person name="Han B.P."/>
            <person name="Song L.R."/>
            <person name="Shu W.S."/>
        </authorList>
    </citation>
    <scope>NUCLEOTIDE SEQUENCE [LARGE SCALE GENOMIC DNA]</scope>
    <source>
        <strain evidence="15 16">FACHB-288</strain>
    </source>
</reference>
<organism evidence="15 16">
    <name type="scientific">Calothrix parietina FACHB-288</name>
    <dbReference type="NCBI Taxonomy" id="2692896"/>
    <lineage>
        <taxon>Bacteria</taxon>
        <taxon>Bacillati</taxon>
        <taxon>Cyanobacteriota</taxon>
        <taxon>Cyanophyceae</taxon>
        <taxon>Nostocales</taxon>
        <taxon>Calotrichaceae</taxon>
        <taxon>Calothrix</taxon>
    </lineage>
</organism>